<protein>
    <submittedName>
        <fullName evidence="7">MFS transporter</fullName>
    </submittedName>
</protein>
<dbReference type="AlphaFoldDB" id="A0A6I4WFQ8"/>
<feature type="transmembrane region" description="Helical" evidence="6">
    <location>
        <begin position="196"/>
        <end position="223"/>
    </location>
</feature>
<dbReference type="GO" id="GO:0015112">
    <property type="term" value="F:nitrate transmembrane transporter activity"/>
    <property type="evidence" value="ECO:0007669"/>
    <property type="project" value="InterPro"/>
</dbReference>
<gene>
    <name evidence="7" type="ORF">GQ466_24365</name>
</gene>
<dbReference type="Proteomes" id="UP000431901">
    <property type="component" value="Unassembled WGS sequence"/>
</dbReference>
<evidence type="ECO:0000256" key="5">
    <source>
        <dbReference type="ARBA" id="ARBA00023136"/>
    </source>
</evidence>
<accession>A0A6I4WFQ8</accession>
<feature type="transmembrane region" description="Helical" evidence="6">
    <location>
        <begin position="389"/>
        <end position="409"/>
    </location>
</feature>
<dbReference type="InterPro" id="IPR036259">
    <property type="entry name" value="MFS_trans_sf"/>
</dbReference>
<dbReference type="Pfam" id="PF07690">
    <property type="entry name" value="MFS_1"/>
    <property type="match status" value="1"/>
</dbReference>
<dbReference type="GO" id="GO:0016020">
    <property type="term" value="C:membrane"/>
    <property type="evidence" value="ECO:0007669"/>
    <property type="project" value="UniProtKB-SubCell"/>
</dbReference>
<dbReference type="InterPro" id="IPR044772">
    <property type="entry name" value="NO3_transporter"/>
</dbReference>
<feature type="transmembrane region" description="Helical" evidence="6">
    <location>
        <begin position="249"/>
        <end position="273"/>
    </location>
</feature>
<comment type="caution">
    <text evidence="7">The sequence shown here is derived from an EMBL/GenBank/DDBJ whole genome shotgun (WGS) entry which is preliminary data.</text>
</comment>
<evidence type="ECO:0000256" key="6">
    <source>
        <dbReference type="SAM" id="Phobius"/>
    </source>
</evidence>
<keyword evidence="3 6" id="KW-0812">Transmembrane</keyword>
<feature type="transmembrane region" description="Helical" evidence="6">
    <location>
        <begin position="46"/>
        <end position="70"/>
    </location>
</feature>
<feature type="transmembrane region" description="Helical" evidence="6">
    <location>
        <begin position="82"/>
        <end position="100"/>
    </location>
</feature>
<reference evidence="7 8" key="1">
    <citation type="submission" date="2019-12" db="EMBL/GenBank/DDBJ databases">
        <title>Nocardia macrotermitis sp. nov. and Nocardia aurantia sp. nov., isolated from the gut of the fungus growing-termite Macrotermes natalensis.</title>
        <authorList>
            <person name="Christine B."/>
            <person name="Rene B."/>
        </authorList>
    </citation>
    <scope>NUCLEOTIDE SEQUENCE [LARGE SCALE GENOMIC DNA]</scope>
    <source>
        <strain evidence="7 8">DSM 102126</strain>
    </source>
</reference>
<feature type="transmembrane region" description="Helical" evidence="6">
    <location>
        <begin position="285"/>
        <end position="304"/>
    </location>
</feature>
<dbReference type="EMBL" id="WUTW01000006">
    <property type="protein sequence ID" value="MXQ67155.1"/>
    <property type="molecule type" value="Genomic_DNA"/>
</dbReference>
<evidence type="ECO:0000256" key="4">
    <source>
        <dbReference type="ARBA" id="ARBA00022989"/>
    </source>
</evidence>
<sequence>MTAVTDATTGKAGAEARRGRYWIDDWEPDDERFWAATGRRVAVRNLVFSILTEHLGFSVWLLWSIAVLNLPKVGITLSVGQTLWLTTVPNLVGAALRIPYTFAPAKFGGRNFTIISALLLLIPCGLFVYAIEHPSIPFWALLLIAATTGLGGGNFASSMANITHFYPVKRQGLPLGLNAAGGNLGTSVTQLAMPPLIVAAGLVAVGWVWMPLVLLAAVLAYFFMNNLTRASASYTGREMAGSARDRQTIIMSVLYVGTFGSFIGYSFSFGVLIKNQFPDVTGSHVIWLGALAGSLARPLGGWLADRFGGARVTMVNFLFMGLGIGAVAYAVHAKDWAGFLTAFLFVFVTTGIGNGSTYKMIPAIFRTRALAKAAGADEATAVAAARRQAAAAIGLISAVGAAGGVLIQQTFRISIEKTGSIGNALLILAAFYLVCLALTWFSYLRRGGTGENASRVFAEAGV</sequence>
<dbReference type="InterPro" id="IPR011701">
    <property type="entry name" value="MFS"/>
</dbReference>
<keyword evidence="5 6" id="KW-0472">Membrane</keyword>
<proteinExistence type="inferred from homology"/>
<evidence type="ECO:0000256" key="2">
    <source>
        <dbReference type="ARBA" id="ARBA00008432"/>
    </source>
</evidence>
<dbReference type="OrthoDB" id="9771451at2"/>
<keyword evidence="8" id="KW-1185">Reference proteome</keyword>
<dbReference type="CDD" id="cd17341">
    <property type="entry name" value="MFS_NRT2_like"/>
    <property type="match status" value="1"/>
</dbReference>
<feature type="transmembrane region" description="Helical" evidence="6">
    <location>
        <begin position="421"/>
        <end position="444"/>
    </location>
</feature>
<dbReference type="SUPFAM" id="SSF103473">
    <property type="entry name" value="MFS general substrate transporter"/>
    <property type="match status" value="1"/>
</dbReference>
<feature type="transmembrane region" description="Helical" evidence="6">
    <location>
        <begin position="311"/>
        <end position="331"/>
    </location>
</feature>
<feature type="transmembrane region" description="Helical" evidence="6">
    <location>
        <begin position="337"/>
        <end position="358"/>
    </location>
</feature>
<keyword evidence="4 6" id="KW-1133">Transmembrane helix</keyword>
<comment type="similarity">
    <text evidence="2">Belongs to the major facilitator superfamily. Nitrate/nitrite porter (TC 2.A.1.8) family.</text>
</comment>
<evidence type="ECO:0000313" key="7">
    <source>
        <dbReference type="EMBL" id="MXQ67155.1"/>
    </source>
</evidence>
<organism evidence="7 8">
    <name type="scientific">Actinomadura rayongensis</name>
    <dbReference type="NCBI Taxonomy" id="1429076"/>
    <lineage>
        <taxon>Bacteria</taxon>
        <taxon>Bacillati</taxon>
        <taxon>Actinomycetota</taxon>
        <taxon>Actinomycetes</taxon>
        <taxon>Streptosporangiales</taxon>
        <taxon>Thermomonosporaceae</taxon>
        <taxon>Actinomadura</taxon>
    </lineage>
</organism>
<dbReference type="RefSeq" id="WP_161105349.1">
    <property type="nucleotide sequence ID" value="NZ_JBHLYI010000024.1"/>
</dbReference>
<dbReference type="Gene3D" id="1.20.1250.20">
    <property type="entry name" value="MFS general substrate transporter like domains"/>
    <property type="match status" value="1"/>
</dbReference>
<comment type="subcellular location">
    <subcellularLocation>
        <location evidence="1">Membrane</location>
        <topology evidence="1">Multi-pass membrane protein</topology>
    </subcellularLocation>
</comment>
<evidence type="ECO:0000256" key="3">
    <source>
        <dbReference type="ARBA" id="ARBA00022692"/>
    </source>
</evidence>
<feature type="transmembrane region" description="Helical" evidence="6">
    <location>
        <begin position="138"/>
        <end position="157"/>
    </location>
</feature>
<evidence type="ECO:0000256" key="1">
    <source>
        <dbReference type="ARBA" id="ARBA00004141"/>
    </source>
</evidence>
<feature type="transmembrane region" description="Helical" evidence="6">
    <location>
        <begin position="112"/>
        <end position="131"/>
    </location>
</feature>
<name>A0A6I4WFQ8_9ACTN</name>
<evidence type="ECO:0000313" key="8">
    <source>
        <dbReference type="Proteomes" id="UP000431901"/>
    </source>
</evidence>
<dbReference type="PANTHER" id="PTHR23515">
    <property type="entry name" value="HIGH-AFFINITY NITRATE TRANSPORTER 2.3"/>
    <property type="match status" value="1"/>
</dbReference>